<dbReference type="GO" id="GO:0006097">
    <property type="term" value="P:glyoxylate cycle"/>
    <property type="evidence" value="ECO:0007669"/>
    <property type="project" value="UniProtKB-UniRule"/>
</dbReference>
<comment type="cofactor">
    <cofactor evidence="1 10">
        <name>Mg(2+)</name>
        <dbReference type="ChEBI" id="CHEBI:18420"/>
    </cofactor>
</comment>
<comment type="subunit">
    <text evidence="10">Monomer.</text>
</comment>
<keyword evidence="6 10" id="KW-0479">Metal-binding</keyword>
<evidence type="ECO:0000259" key="17">
    <source>
        <dbReference type="Pfam" id="PF20659"/>
    </source>
</evidence>
<evidence type="ECO:0000256" key="13">
    <source>
        <dbReference type="RuleBase" id="RU003572"/>
    </source>
</evidence>
<dbReference type="RefSeq" id="WP_234219388.1">
    <property type="nucleotide sequence ID" value="NZ_JAGQAF010000004.1"/>
</dbReference>
<feature type="active site" description="Proton donor" evidence="10 12">
    <location>
        <position position="622"/>
    </location>
</feature>
<feature type="domain" description="Malate synthase N-terminal" evidence="15">
    <location>
        <begin position="16"/>
        <end position="71"/>
    </location>
</feature>
<evidence type="ECO:0000256" key="10">
    <source>
        <dbReference type="HAMAP-Rule" id="MF_00641"/>
    </source>
</evidence>
<dbReference type="Proteomes" id="UP000813672">
    <property type="component" value="Unassembled WGS sequence"/>
</dbReference>
<keyword evidence="4 10" id="KW-0816">Tricarboxylic acid cycle</keyword>
<evidence type="ECO:0000259" key="16">
    <source>
        <dbReference type="Pfam" id="PF20658"/>
    </source>
</evidence>
<dbReference type="EC" id="2.3.3.9" evidence="10 11"/>
<dbReference type="Gene3D" id="1.20.1220.12">
    <property type="entry name" value="Malate synthase, domain III"/>
    <property type="match status" value="1"/>
</dbReference>
<evidence type="ECO:0000256" key="9">
    <source>
        <dbReference type="ARBA" id="ARBA00047918"/>
    </source>
</evidence>
<evidence type="ECO:0000256" key="5">
    <source>
        <dbReference type="ARBA" id="ARBA00022679"/>
    </source>
</evidence>
<evidence type="ECO:0000256" key="1">
    <source>
        <dbReference type="ARBA" id="ARBA00001946"/>
    </source>
</evidence>
<keyword evidence="7 10" id="KW-0460">Magnesium</keyword>
<proteinExistence type="inferred from homology"/>
<keyword evidence="2 10" id="KW-0329">Glyoxylate bypass</keyword>
<keyword evidence="3 10" id="KW-0963">Cytoplasm</keyword>
<comment type="caution">
    <text evidence="10">Lacks conserved residue(s) required for the propagation of feature annotation.</text>
</comment>
<comment type="caution">
    <text evidence="18">The sequence shown here is derived from an EMBL/GenBank/DDBJ whole genome shotgun (WGS) entry which is preliminary data.</text>
</comment>
<dbReference type="GO" id="GO:0006099">
    <property type="term" value="P:tricarboxylic acid cycle"/>
    <property type="evidence" value="ECO:0007669"/>
    <property type="project" value="UniProtKB-KW"/>
</dbReference>
<evidence type="ECO:0000313" key="18">
    <source>
        <dbReference type="EMBL" id="MCE8537513.1"/>
    </source>
</evidence>
<dbReference type="GO" id="GO:0009436">
    <property type="term" value="P:glyoxylate catabolic process"/>
    <property type="evidence" value="ECO:0007669"/>
    <property type="project" value="TreeGrafter"/>
</dbReference>
<dbReference type="PANTHER" id="PTHR42739">
    <property type="entry name" value="MALATE SYNTHASE G"/>
    <property type="match status" value="1"/>
</dbReference>
<dbReference type="GO" id="GO:0000287">
    <property type="term" value="F:magnesium ion binding"/>
    <property type="evidence" value="ECO:0007669"/>
    <property type="project" value="TreeGrafter"/>
</dbReference>
<dbReference type="PANTHER" id="PTHR42739:SF1">
    <property type="entry name" value="MALATE SYNTHASE G"/>
    <property type="match status" value="1"/>
</dbReference>
<feature type="binding site" evidence="10">
    <location>
        <position position="422"/>
    </location>
    <ligand>
        <name>Mg(2+)</name>
        <dbReference type="ChEBI" id="CHEBI:18420"/>
    </ligand>
</feature>
<dbReference type="GO" id="GO:0005829">
    <property type="term" value="C:cytosol"/>
    <property type="evidence" value="ECO:0007669"/>
    <property type="project" value="TreeGrafter"/>
</dbReference>
<protein>
    <recommendedName>
        <fullName evidence="10 11">Malate synthase G</fullName>
        <ecNumber evidence="10 11">2.3.3.9</ecNumber>
    </recommendedName>
</protein>
<evidence type="ECO:0000256" key="3">
    <source>
        <dbReference type="ARBA" id="ARBA00022490"/>
    </source>
</evidence>
<accession>A0A9Q3WKF5</accession>
<comment type="pathway">
    <text evidence="10 13">Carbohydrate metabolism; glyoxylate cycle; (S)-malate from isocitrate: step 2/2.</text>
</comment>
<dbReference type="InterPro" id="IPR048357">
    <property type="entry name" value="MSG_insertion"/>
</dbReference>
<organism evidence="18 19">
    <name type="scientific">Ruegeria pomeroyi</name>
    <dbReference type="NCBI Taxonomy" id="89184"/>
    <lineage>
        <taxon>Bacteria</taxon>
        <taxon>Pseudomonadati</taxon>
        <taxon>Pseudomonadota</taxon>
        <taxon>Alphaproteobacteria</taxon>
        <taxon>Rhodobacterales</taxon>
        <taxon>Roseobacteraceae</taxon>
        <taxon>Ruegeria</taxon>
    </lineage>
</organism>
<feature type="binding site" evidence="10">
    <location>
        <position position="450"/>
    </location>
    <ligand>
        <name>Mg(2+)</name>
        <dbReference type="ChEBI" id="CHEBI:18420"/>
    </ligand>
</feature>
<comment type="subcellular location">
    <subcellularLocation>
        <location evidence="10 13">Cytoplasm</location>
    </subcellularLocation>
</comment>
<dbReference type="HAMAP" id="MF_00641">
    <property type="entry name" value="Malate_synth_G"/>
    <property type="match status" value="1"/>
</dbReference>
<evidence type="ECO:0000256" key="4">
    <source>
        <dbReference type="ARBA" id="ARBA00022532"/>
    </source>
</evidence>
<dbReference type="InterPro" id="IPR046363">
    <property type="entry name" value="MS_N_TIM-barrel_dom"/>
</dbReference>
<dbReference type="GO" id="GO:0004474">
    <property type="term" value="F:malate synthase activity"/>
    <property type="evidence" value="ECO:0007669"/>
    <property type="project" value="UniProtKB-UniRule"/>
</dbReference>
<comment type="catalytic activity">
    <reaction evidence="9 10 13">
        <text>glyoxylate + acetyl-CoA + H2O = (S)-malate + CoA + H(+)</text>
        <dbReference type="Rhea" id="RHEA:18181"/>
        <dbReference type="ChEBI" id="CHEBI:15377"/>
        <dbReference type="ChEBI" id="CHEBI:15378"/>
        <dbReference type="ChEBI" id="CHEBI:15589"/>
        <dbReference type="ChEBI" id="CHEBI:36655"/>
        <dbReference type="ChEBI" id="CHEBI:57287"/>
        <dbReference type="ChEBI" id="CHEBI:57288"/>
        <dbReference type="EC" id="2.3.3.9"/>
    </reaction>
</comment>
<evidence type="ECO:0000256" key="8">
    <source>
        <dbReference type="ARBA" id="ARBA00023097"/>
    </source>
</evidence>
<dbReference type="InterPro" id="IPR048356">
    <property type="entry name" value="MS_N"/>
</dbReference>
<name>A0A9Q3WKF5_9RHOB</name>
<dbReference type="InterPro" id="IPR001465">
    <property type="entry name" value="Malate_synthase_TIM"/>
</dbReference>
<dbReference type="Pfam" id="PF20659">
    <property type="entry name" value="MS_C"/>
    <property type="match status" value="1"/>
</dbReference>
<feature type="domain" description="Malate synthase TIM barrel" evidence="14">
    <location>
        <begin position="329"/>
        <end position="561"/>
    </location>
</feature>
<evidence type="ECO:0000256" key="11">
    <source>
        <dbReference type="NCBIfam" id="TIGR01345"/>
    </source>
</evidence>
<dbReference type="AlphaFoldDB" id="A0A9Q3WKF5"/>
<evidence type="ECO:0000256" key="12">
    <source>
        <dbReference type="PIRSR" id="PIRSR601465-50"/>
    </source>
</evidence>
<feature type="active site" description="Proton acceptor" evidence="10 12">
    <location>
        <position position="332"/>
    </location>
</feature>
<feature type="domain" description="Malate synthase G alpha-beta insertion" evidence="16">
    <location>
        <begin position="157"/>
        <end position="227"/>
    </location>
</feature>
<feature type="binding site" evidence="10">
    <location>
        <position position="422"/>
    </location>
    <ligand>
        <name>glyoxylate</name>
        <dbReference type="ChEBI" id="CHEBI:36655"/>
    </ligand>
</feature>
<comment type="similarity">
    <text evidence="10 13">Belongs to the malate synthase family. GlcB subfamily.</text>
</comment>
<keyword evidence="8 10" id="KW-0558">Oxidation</keyword>
<dbReference type="EMBL" id="JAGQAF010000004">
    <property type="protein sequence ID" value="MCE8537513.1"/>
    <property type="molecule type" value="Genomic_DNA"/>
</dbReference>
<dbReference type="InterPro" id="IPR044856">
    <property type="entry name" value="Malate_synth_C_sf"/>
</dbReference>
<dbReference type="Gene3D" id="3.20.20.360">
    <property type="entry name" value="Malate synthase, domain 3"/>
    <property type="match status" value="2"/>
</dbReference>
<dbReference type="Pfam" id="PF01274">
    <property type="entry name" value="MS_TIM-barrel"/>
    <property type="match status" value="1"/>
</dbReference>
<dbReference type="Pfam" id="PF20658">
    <property type="entry name" value="MSG_insertion"/>
    <property type="match status" value="1"/>
</dbReference>
<evidence type="ECO:0000256" key="6">
    <source>
        <dbReference type="ARBA" id="ARBA00022723"/>
    </source>
</evidence>
<evidence type="ECO:0000259" key="15">
    <source>
        <dbReference type="Pfam" id="PF20656"/>
    </source>
</evidence>
<feature type="binding site" evidence="10">
    <location>
        <begin position="125"/>
        <end position="126"/>
    </location>
    <ligand>
        <name>acetyl-CoA</name>
        <dbReference type="ChEBI" id="CHEBI:57288"/>
    </ligand>
</feature>
<dbReference type="Pfam" id="PF20656">
    <property type="entry name" value="MS_N"/>
    <property type="match status" value="1"/>
</dbReference>
<feature type="binding site" evidence="10">
    <location>
        <position position="305"/>
    </location>
    <ligand>
        <name>acetyl-CoA</name>
        <dbReference type="ChEBI" id="CHEBI:57288"/>
    </ligand>
</feature>
<feature type="binding site" evidence="10">
    <location>
        <position position="268"/>
    </location>
    <ligand>
        <name>acetyl-CoA</name>
        <dbReference type="ChEBI" id="CHEBI:57288"/>
    </ligand>
</feature>
<feature type="binding site" evidence="10">
    <location>
        <begin position="447"/>
        <end position="450"/>
    </location>
    <ligand>
        <name>glyoxylate</name>
        <dbReference type="ChEBI" id="CHEBI:36655"/>
    </ligand>
</feature>
<evidence type="ECO:0000259" key="14">
    <source>
        <dbReference type="Pfam" id="PF01274"/>
    </source>
</evidence>
<evidence type="ECO:0000256" key="7">
    <source>
        <dbReference type="ARBA" id="ARBA00022842"/>
    </source>
</evidence>
<evidence type="ECO:0000313" key="19">
    <source>
        <dbReference type="Proteomes" id="UP000813672"/>
    </source>
</evidence>
<sequence length="715" mass="77578">MSGRVERNGLKVAGELADFIETRALPGTGVEPADFWAGMARMVAELAPVNRALLARREALQEQIDAWHVAHRDRPHDHEAYKAFLAQIGYLLPEGAAFEIETEGTDPEIASVPGPQLVVPITNARYALNAANARWGSLYDALYGTDAMAGPIPAGGYDRGRGARVVARARVFLDEAFPVQGVSHADARRYHIREGALLVDGQPLIDPAKFAGYRGHPKAPDAVLLRNNGLHVELVFDRTHPVGCHDQAGLADVRLESAVSAIMDCEDSVACVDAEDKVLAYGNWLGLMRGDLSEEVTKGGATFTRALAGDLDYLAPDGSPMSVKGRALMLVRNVGHLMTNPAVLDADGAEIFEGLMDALVTVAIAMHDLNRTGGNSLAGSVYVVKPKMHGPEEVAFAVRTFDMVEDILGLPRNTVKIGIMDEERRTSVNLKECIRAAKSRVCFINTGFLDRTGDEIHTSMEAGPFSRKDFIKRKSWITAYENLNVDIGLECGLSGKAQIGKGMWAMPDRMAAMIETKIEHPKAGANCAWVPSPTAATLHALHYHKVDVFAVQAALRAGGRRAHVDGILEIPLASFRKWSSDQIRREVENNAQGILGYVVRWVDQGVGCSKVPDINNVGLMEDRATCRISAQHIANWLHHGVVDAQEVMAAMRKMAAVVDDQNADDLSYRPMAPGFDGIAFQAACDLVFKGRVQPSGYTEPVLHARRLELKASLGA</sequence>
<dbReference type="InterPro" id="IPR048355">
    <property type="entry name" value="MS_C"/>
</dbReference>
<dbReference type="NCBIfam" id="TIGR01345">
    <property type="entry name" value="malate_syn_G"/>
    <property type="match status" value="1"/>
</dbReference>
<feature type="binding site" evidence="10">
    <location>
        <position position="531"/>
    </location>
    <ligand>
        <name>acetyl-CoA</name>
        <dbReference type="ChEBI" id="CHEBI:57288"/>
    </ligand>
</feature>
<feature type="binding site" evidence="10">
    <location>
        <position position="332"/>
    </location>
    <ligand>
        <name>glyoxylate</name>
        <dbReference type="ChEBI" id="CHEBI:36655"/>
    </ligand>
</feature>
<feature type="domain" description="Malate synthase C-terminal" evidence="17">
    <location>
        <begin position="583"/>
        <end position="685"/>
    </location>
</feature>
<feature type="binding site" evidence="10">
    <location>
        <position position="118"/>
    </location>
    <ligand>
        <name>acetyl-CoA</name>
        <dbReference type="ChEBI" id="CHEBI:57288"/>
    </ligand>
</feature>
<comment type="function">
    <text evidence="10">Involved in the glycolate utilization. Catalyzes the condensation and subsequent hydrolysis of acetyl-coenzyme A (acetyl-CoA) and glyoxylate to form malate and CoA.</text>
</comment>
<gene>
    <name evidence="10" type="primary">glcB</name>
    <name evidence="18" type="ORF">KBY27_08590</name>
</gene>
<dbReference type="InterPro" id="IPR011076">
    <property type="entry name" value="Malate_synth_sf"/>
</dbReference>
<dbReference type="InterPro" id="IPR006253">
    <property type="entry name" value="Malate_synthG"/>
</dbReference>
<reference evidence="18" key="1">
    <citation type="journal article" date="2021" name="Environ. Microbiol.">
        <title>Cryptic niche differentiation of novel sediment ecotypes of Rugeria pomeroyi correlates with nitrate respiration.</title>
        <authorList>
            <person name="Lin X."/>
            <person name="McNichol J."/>
            <person name="Chu X."/>
            <person name="Qian Y."/>
            <person name="Luo H."/>
        </authorList>
    </citation>
    <scope>NUCLEOTIDE SEQUENCE</scope>
    <source>
        <strain evidence="18">SZCCDBB064</strain>
    </source>
</reference>
<keyword evidence="5 10" id="KW-0808">Transferase</keyword>
<feature type="modified residue" description="Cysteine sulfenic acid (-SOH)" evidence="10">
    <location>
        <position position="608"/>
    </location>
</feature>
<dbReference type="SUPFAM" id="SSF51645">
    <property type="entry name" value="Malate synthase G"/>
    <property type="match status" value="1"/>
</dbReference>
<dbReference type="NCBIfam" id="NF002825">
    <property type="entry name" value="PRK02999.1"/>
    <property type="match status" value="1"/>
</dbReference>
<keyword evidence="18" id="KW-0012">Acyltransferase</keyword>
<evidence type="ECO:0000256" key="2">
    <source>
        <dbReference type="ARBA" id="ARBA00022435"/>
    </source>
</evidence>